<dbReference type="OrthoDB" id="684567at2759"/>
<dbReference type="GeneID" id="111008122"/>
<dbReference type="GO" id="GO:0000981">
    <property type="term" value="F:DNA-binding transcription factor activity, RNA polymerase II-specific"/>
    <property type="evidence" value="ECO:0007669"/>
    <property type="project" value="TreeGrafter"/>
</dbReference>
<proteinExistence type="predicted"/>
<dbReference type="InterPro" id="IPR011598">
    <property type="entry name" value="bHLH_dom"/>
</dbReference>
<keyword evidence="5" id="KW-0539">Nucleus</keyword>
<evidence type="ECO:0000256" key="5">
    <source>
        <dbReference type="ARBA" id="ARBA00023242"/>
    </source>
</evidence>
<dbReference type="Gene3D" id="4.10.280.10">
    <property type="entry name" value="Helix-loop-helix DNA-binding domain"/>
    <property type="match status" value="1"/>
</dbReference>
<dbReference type="PANTHER" id="PTHR11969:SF54">
    <property type="entry name" value="MAD-LIKE PROTEIN 1"/>
    <property type="match status" value="1"/>
</dbReference>
<evidence type="ECO:0000256" key="2">
    <source>
        <dbReference type="ARBA" id="ARBA00023015"/>
    </source>
</evidence>
<evidence type="ECO:0000313" key="8">
    <source>
        <dbReference type="Proteomes" id="UP000504603"/>
    </source>
</evidence>
<feature type="compositionally biased region" description="Basic residues" evidence="6">
    <location>
        <begin position="87"/>
        <end position="98"/>
    </location>
</feature>
<dbReference type="GO" id="GO:0046983">
    <property type="term" value="F:protein dimerization activity"/>
    <property type="evidence" value="ECO:0007669"/>
    <property type="project" value="InterPro"/>
</dbReference>
<evidence type="ECO:0000256" key="6">
    <source>
        <dbReference type="SAM" id="MobiDB-lite"/>
    </source>
</evidence>
<gene>
    <name evidence="9" type="primary">LOC111008122</name>
</gene>
<dbReference type="CDD" id="cd11448">
    <property type="entry name" value="bHLH_AtFAMA_like"/>
    <property type="match status" value="1"/>
</dbReference>
<dbReference type="Pfam" id="PF22754">
    <property type="entry name" value="bHLH-TF_ACT-like_plant"/>
    <property type="match status" value="1"/>
</dbReference>
<keyword evidence="3" id="KW-0238">DNA-binding</keyword>
<feature type="domain" description="BHLH" evidence="7">
    <location>
        <begin position="107"/>
        <end position="158"/>
    </location>
</feature>
<evidence type="ECO:0000256" key="3">
    <source>
        <dbReference type="ARBA" id="ARBA00023125"/>
    </source>
</evidence>
<evidence type="ECO:0000256" key="1">
    <source>
        <dbReference type="ARBA" id="ARBA00004123"/>
    </source>
</evidence>
<dbReference type="AlphaFoldDB" id="A0A6J1C7H5"/>
<dbReference type="GO" id="GO:0005634">
    <property type="term" value="C:nucleus"/>
    <property type="evidence" value="ECO:0007669"/>
    <property type="project" value="UniProtKB-SubCell"/>
</dbReference>
<reference evidence="9" key="1">
    <citation type="submission" date="2025-08" db="UniProtKB">
        <authorList>
            <consortium name="RefSeq"/>
        </authorList>
    </citation>
    <scope>IDENTIFICATION</scope>
    <source>
        <strain evidence="9">OHB3-1</strain>
    </source>
</reference>
<evidence type="ECO:0000259" key="7">
    <source>
        <dbReference type="PROSITE" id="PS50888"/>
    </source>
</evidence>
<sequence length="283" mass="31893">MVLGLESVAFQQDLIACGWKDLQPMGSGEILRSFVYGGFGENDCGGGGGAEILNTPNWGHSSPNSASFPEYNCALNKRSTEGDPAAKRGRRKRRRGKMVKNSEEIENQRMTHIAVERNRRKQMNEYLSMLRTMMPSSYTQRGDQASIVGGTINFVKELEQLVQCLEAEKQTHNFFSGRDSVNSAAENRAMTVDVEVTVIESYANIKMIAEKRPRQLLKVVVELHSLHLLVLHINVTTIREMVLYYFSVKIEDDCKLSTVGEITAAVHEMFGRIHVENFVELYI</sequence>
<dbReference type="SMART" id="SM00353">
    <property type="entry name" value="HLH"/>
    <property type="match status" value="1"/>
</dbReference>
<dbReference type="KEGG" id="mcha:111008122"/>
<dbReference type="InterPro" id="IPR054502">
    <property type="entry name" value="bHLH-TF_ACT-like_plant"/>
</dbReference>
<accession>A0A6J1C7H5</accession>
<dbReference type="PANTHER" id="PTHR11969">
    <property type="entry name" value="MAX DIMERIZATION, MAD"/>
    <property type="match status" value="1"/>
</dbReference>
<evidence type="ECO:0000313" key="9">
    <source>
        <dbReference type="RefSeq" id="XP_022136403.1"/>
    </source>
</evidence>
<keyword evidence="2" id="KW-0805">Transcription regulation</keyword>
<dbReference type="Proteomes" id="UP000504603">
    <property type="component" value="Unplaced"/>
</dbReference>
<dbReference type="InterPro" id="IPR036638">
    <property type="entry name" value="HLH_DNA-bd_sf"/>
</dbReference>
<evidence type="ECO:0000256" key="4">
    <source>
        <dbReference type="ARBA" id="ARBA00023163"/>
    </source>
</evidence>
<comment type="subcellular location">
    <subcellularLocation>
        <location evidence="1">Nucleus</location>
    </subcellularLocation>
</comment>
<protein>
    <submittedName>
        <fullName evidence="9">Transcription factor bHLH94-like</fullName>
    </submittedName>
</protein>
<dbReference type="SUPFAM" id="SSF47459">
    <property type="entry name" value="HLH, helix-loop-helix DNA-binding domain"/>
    <property type="match status" value="1"/>
</dbReference>
<feature type="region of interest" description="Disordered" evidence="6">
    <location>
        <begin position="77"/>
        <end position="102"/>
    </location>
</feature>
<keyword evidence="4" id="KW-0804">Transcription</keyword>
<dbReference type="RefSeq" id="XP_022136403.1">
    <property type="nucleotide sequence ID" value="XM_022280711.1"/>
</dbReference>
<keyword evidence="8" id="KW-1185">Reference proteome</keyword>
<dbReference type="GO" id="GO:0000978">
    <property type="term" value="F:RNA polymerase II cis-regulatory region sequence-specific DNA binding"/>
    <property type="evidence" value="ECO:0007669"/>
    <property type="project" value="TreeGrafter"/>
</dbReference>
<organism evidence="8 9">
    <name type="scientific">Momordica charantia</name>
    <name type="common">Bitter gourd</name>
    <name type="synonym">Balsam pear</name>
    <dbReference type="NCBI Taxonomy" id="3673"/>
    <lineage>
        <taxon>Eukaryota</taxon>
        <taxon>Viridiplantae</taxon>
        <taxon>Streptophyta</taxon>
        <taxon>Embryophyta</taxon>
        <taxon>Tracheophyta</taxon>
        <taxon>Spermatophyta</taxon>
        <taxon>Magnoliopsida</taxon>
        <taxon>eudicotyledons</taxon>
        <taxon>Gunneridae</taxon>
        <taxon>Pentapetalae</taxon>
        <taxon>rosids</taxon>
        <taxon>fabids</taxon>
        <taxon>Cucurbitales</taxon>
        <taxon>Cucurbitaceae</taxon>
        <taxon>Momordiceae</taxon>
        <taxon>Momordica</taxon>
    </lineage>
</organism>
<dbReference type="PROSITE" id="PS50888">
    <property type="entry name" value="BHLH"/>
    <property type="match status" value="1"/>
</dbReference>
<name>A0A6J1C7H5_MOMCH</name>
<dbReference type="Pfam" id="PF00010">
    <property type="entry name" value="HLH"/>
    <property type="match status" value="1"/>
</dbReference>